<evidence type="ECO:0000256" key="4">
    <source>
        <dbReference type="ARBA" id="ARBA00023163"/>
    </source>
</evidence>
<feature type="compositionally biased region" description="Polar residues" evidence="8">
    <location>
        <begin position="182"/>
        <end position="202"/>
    </location>
</feature>
<feature type="region of interest" description="Disordered" evidence="8">
    <location>
        <begin position="264"/>
        <end position="284"/>
    </location>
</feature>
<dbReference type="PRINTS" id="PR00053">
    <property type="entry name" value="FORKHEAD"/>
</dbReference>
<evidence type="ECO:0000256" key="7">
    <source>
        <dbReference type="SAM" id="Coils"/>
    </source>
</evidence>
<dbReference type="InterPro" id="IPR036390">
    <property type="entry name" value="WH_DNA-bd_sf"/>
</dbReference>
<evidence type="ECO:0000256" key="5">
    <source>
        <dbReference type="ARBA" id="ARBA00023242"/>
    </source>
</evidence>
<evidence type="ECO:0000256" key="8">
    <source>
        <dbReference type="SAM" id="MobiDB-lite"/>
    </source>
</evidence>
<dbReference type="SMART" id="SM00339">
    <property type="entry name" value="FH"/>
    <property type="match status" value="1"/>
</dbReference>
<proteinExistence type="predicted"/>
<dbReference type="PANTHER" id="PTHR45881:SF1">
    <property type="entry name" value="FORK HEAD PROTEIN HOMOLOG 2"/>
    <property type="match status" value="1"/>
</dbReference>
<dbReference type="Pfam" id="PF00250">
    <property type="entry name" value="Forkhead"/>
    <property type="match status" value="1"/>
</dbReference>
<dbReference type="PROSITE" id="PS00658">
    <property type="entry name" value="FORK_HEAD_2"/>
    <property type="match status" value="1"/>
</dbReference>
<feature type="coiled-coil region" evidence="7">
    <location>
        <begin position="508"/>
        <end position="555"/>
    </location>
</feature>
<dbReference type="InterPro" id="IPR036388">
    <property type="entry name" value="WH-like_DNA-bd_sf"/>
</dbReference>
<feature type="compositionally biased region" description="Pro residues" evidence="8">
    <location>
        <begin position="359"/>
        <end position="369"/>
    </location>
</feature>
<dbReference type="OrthoDB" id="5954824at2759"/>
<comment type="subcellular location">
    <subcellularLocation>
        <location evidence="1 6">Nucleus</location>
    </subcellularLocation>
</comment>
<evidence type="ECO:0000256" key="3">
    <source>
        <dbReference type="ARBA" id="ARBA00023125"/>
    </source>
</evidence>
<dbReference type="GO" id="GO:0005634">
    <property type="term" value="C:nucleus"/>
    <property type="evidence" value="ECO:0007669"/>
    <property type="project" value="UniProtKB-SubCell"/>
</dbReference>
<dbReference type="Gene3D" id="1.10.10.10">
    <property type="entry name" value="Winged helix-like DNA-binding domain superfamily/Winged helix DNA-binding domain"/>
    <property type="match status" value="1"/>
</dbReference>
<reference evidence="10 11" key="1">
    <citation type="submission" date="2017-06" db="EMBL/GenBank/DDBJ databases">
        <title>Global population genomics of the pathogenic fungus Cryptococcus neoformans var. grubii.</title>
        <authorList>
            <person name="Cuomo C."/>
            <person name="Litvintseva A."/>
            <person name="Chen Y."/>
            <person name="Young S."/>
            <person name="Zeng Q."/>
            <person name="Chapman S."/>
            <person name="Gujja S."/>
            <person name="Saif S."/>
            <person name="Birren B."/>
        </authorList>
    </citation>
    <scope>NUCLEOTIDE SEQUENCE [LARGE SCALE GENOMIC DNA]</scope>
    <source>
        <strain evidence="10 11">Tu259-1</strain>
    </source>
</reference>
<accession>A0A854QGB0</accession>
<dbReference type="Proteomes" id="UP000199727">
    <property type="component" value="Unassembled WGS sequence"/>
</dbReference>
<keyword evidence="5 6" id="KW-0539">Nucleus</keyword>
<gene>
    <name evidence="10" type="ORF">C361_02246</name>
</gene>
<name>A0A854QGB0_CRYNE</name>
<evidence type="ECO:0000259" key="9">
    <source>
        <dbReference type="PROSITE" id="PS50039"/>
    </source>
</evidence>
<feature type="compositionally biased region" description="Polar residues" evidence="8">
    <location>
        <begin position="812"/>
        <end position="825"/>
    </location>
</feature>
<protein>
    <submittedName>
        <fullName evidence="10">Hepatocyte nuclear factor</fullName>
    </submittedName>
</protein>
<keyword evidence="2" id="KW-0805">Transcription regulation</keyword>
<comment type="caution">
    <text evidence="10">The sequence shown here is derived from an EMBL/GenBank/DDBJ whole genome shotgun (WGS) entry which is preliminary data.</text>
</comment>
<evidence type="ECO:0000313" key="11">
    <source>
        <dbReference type="Proteomes" id="UP000199727"/>
    </source>
</evidence>
<dbReference type="SUPFAM" id="SSF46785">
    <property type="entry name" value="Winged helix' DNA-binding domain"/>
    <property type="match status" value="1"/>
</dbReference>
<dbReference type="GO" id="GO:0000981">
    <property type="term" value="F:DNA-binding transcription factor activity, RNA polymerase II-specific"/>
    <property type="evidence" value="ECO:0007669"/>
    <property type="project" value="TreeGrafter"/>
</dbReference>
<dbReference type="EMBL" id="AMKT01000028">
    <property type="protein sequence ID" value="OXG25240.1"/>
    <property type="molecule type" value="Genomic_DNA"/>
</dbReference>
<feature type="compositionally biased region" description="Basic and acidic residues" evidence="8">
    <location>
        <begin position="684"/>
        <end position="700"/>
    </location>
</feature>
<feature type="region of interest" description="Disordered" evidence="8">
    <location>
        <begin position="560"/>
        <end position="858"/>
    </location>
</feature>
<keyword evidence="3 6" id="KW-0238">DNA-binding</keyword>
<sequence>MSRPTSSDSQHSGGMSSHNVIQNEMAHENNFMATPTSASYHTQVYYADPYAHASFQQYQGSAYGGEMREHMITPYGGHQVAQGRIVMPMHGQPLHRSPNGPYEEFEFTPFVSEEETTPYLQVPERYHTMVQSPSMAMGQFTHPLSPVDQMTMDQQHHFQRSNSLGNQPQQFMVQPGRPQRPKLQTSQSMIVPTRSSSQSSMQRPGMTRHASLRGTTRPDSPYVAGDVFDHVPGQLEESPIYQPIPPQDPSWELSAFEPNYANGQGISPARALGPAPPQPQRFSPRHDELMVTPQANKIAYSEHPPSSAISTAASTSSSFSVTMKHQRREFDSSDDEQEGRTRKPLPPRTVKSRQEEKLPPPPLPLPTRAPPKASSARAAVKPAKVAEDPGVEGIPPGPRSHERPGPSFACIIGQAILSCKAGGLSLEHIYRYVETAYPYFKSGDNAWRNSVRHNLSIHKMFETIPRTEKFPPGKGGIWIIHEDEKCHWPAQDKFIKNFPPGHPHHDVCRQTLHERQKEKDAMEKAAREGRVYVPKKGKKRRKQMLKEELEAEVAKRLIIENPGAVPSEQRVEEEKEQTPEPVEQETISEEPVATEPEARPAPEPEPITKVEIAPKPETKKNTPMPPPAAKLGKWALPPPPVDPKGKRKQAESEDDPLFSTSKRVRMAEPLAPIHPFPQETVPGKAEKYDASFVTPERERPIPNGSKLLSSASDFKTPALVQSSSSPGSPPMPATVTRPTHHPSTLQQAWTHDDMSQTPPRDSSPARPMLDAAFDLKPKSLRTKQVAQEDEFPHSHTHLASPPHPRGPPKTPVTRSSAAADKTQTPRLHHRKTPSMSTVTPVAFRDSPGLPPPTSSALLSTPMWEIGGCLDRLKDHFAPSPTSSIHPIRSPAPPTSPTRYAMMLMETGSSPRKGKSAS</sequence>
<evidence type="ECO:0000256" key="2">
    <source>
        <dbReference type="ARBA" id="ARBA00023015"/>
    </source>
</evidence>
<dbReference type="CDD" id="cd00059">
    <property type="entry name" value="FH_FOX"/>
    <property type="match status" value="1"/>
</dbReference>
<feature type="region of interest" description="Disordered" evidence="8">
    <location>
        <begin position="301"/>
        <end position="405"/>
    </location>
</feature>
<feature type="compositionally biased region" description="Pro residues" evidence="8">
    <location>
        <begin position="801"/>
        <end position="810"/>
    </location>
</feature>
<dbReference type="AlphaFoldDB" id="A0A854QGB0"/>
<evidence type="ECO:0000313" key="10">
    <source>
        <dbReference type="EMBL" id="OXG25240.1"/>
    </source>
</evidence>
<keyword evidence="4" id="KW-0804">Transcription</keyword>
<dbReference type="GO" id="GO:0000978">
    <property type="term" value="F:RNA polymerase II cis-regulatory region sequence-specific DNA binding"/>
    <property type="evidence" value="ECO:0007669"/>
    <property type="project" value="TreeGrafter"/>
</dbReference>
<feature type="compositionally biased region" description="Low complexity" evidence="8">
    <location>
        <begin position="370"/>
        <end position="383"/>
    </location>
</feature>
<organism evidence="10 11">
    <name type="scientific">Cryptococcus neoformans Tu259-1</name>
    <dbReference type="NCBI Taxonomy" id="1230072"/>
    <lineage>
        <taxon>Eukaryota</taxon>
        <taxon>Fungi</taxon>
        <taxon>Dikarya</taxon>
        <taxon>Basidiomycota</taxon>
        <taxon>Agaricomycotina</taxon>
        <taxon>Tremellomycetes</taxon>
        <taxon>Tremellales</taxon>
        <taxon>Cryptococcaceae</taxon>
        <taxon>Cryptococcus</taxon>
        <taxon>Cryptococcus neoformans species complex</taxon>
    </lineage>
</organism>
<feature type="compositionally biased region" description="Low complexity" evidence="8">
    <location>
        <begin position="306"/>
        <end position="322"/>
    </location>
</feature>
<dbReference type="InterPro" id="IPR030456">
    <property type="entry name" value="TF_fork_head_CS_2"/>
</dbReference>
<feature type="compositionally biased region" description="Basic and acidic residues" evidence="8">
    <location>
        <begin position="569"/>
        <end position="578"/>
    </location>
</feature>
<feature type="compositionally biased region" description="Basic and acidic residues" evidence="8">
    <location>
        <begin position="596"/>
        <end position="620"/>
    </location>
</feature>
<dbReference type="PROSITE" id="PS50039">
    <property type="entry name" value="FORK_HEAD_3"/>
    <property type="match status" value="1"/>
</dbReference>
<evidence type="ECO:0000256" key="6">
    <source>
        <dbReference type="PROSITE-ProRule" id="PRU00089"/>
    </source>
</evidence>
<feature type="region of interest" description="Disordered" evidence="8">
    <location>
        <begin position="876"/>
        <end position="898"/>
    </location>
</feature>
<dbReference type="InterPro" id="IPR001766">
    <property type="entry name" value="Fork_head_dom"/>
</dbReference>
<dbReference type="FunFam" id="1.10.10.10:FF:000482">
    <property type="entry name" value="Unplaced genomic scaffold supercont1.3, whole genome shotgun sequence"/>
    <property type="match status" value="1"/>
</dbReference>
<feature type="compositionally biased region" description="Polar residues" evidence="8">
    <location>
        <begin position="741"/>
        <end position="760"/>
    </location>
</feature>
<evidence type="ECO:0000256" key="1">
    <source>
        <dbReference type="ARBA" id="ARBA00004123"/>
    </source>
</evidence>
<feature type="DNA-binding region" description="Fork-head" evidence="6">
    <location>
        <begin position="403"/>
        <end position="494"/>
    </location>
</feature>
<feature type="domain" description="Fork-head" evidence="9">
    <location>
        <begin position="403"/>
        <end position="494"/>
    </location>
</feature>
<keyword evidence="7" id="KW-0175">Coiled coil</keyword>
<feature type="region of interest" description="Disordered" evidence="8">
    <location>
        <begin position="171"/>
        <end position="221"/>
    </location>
</feature>
<dbReference type="PANTHER" id="PTHR45881">
    <property type="entry name" value="CHECKPOINT SUPPRESSOR 1-LIKE, ISOFORM A-RELATED"/>
    <property type="match status" value="1"/>
</dbReference>